<dbReference type="NCBIfam" id="TIGR03073">
    <property type="entry name" value="release_rtcB"/>
    <property type="match status" value="1"/>
</dbReference>
<feature type="compositionally biased region" description="Basic and acidic residues" evidence="9">
    <location>
        <begin position="386"/>
        <end position="405"/>
    </location>
</feature>
<comment type="similarity">
    <text evidence="8">Belongs to the RtcB family.</text>
</comment>
<reference evidence="10" key="1">
    <citation type="journal article" date="2015" name="Int. J. Syst. Evol. Microbiol.">
        <title>Rhizobium alvei sp. nov., isolated from a freshwater river.</title>
        <authorList>
            <person name="Sheu S.Y."/>
            <person name="Huang H.W."/>
            <person name="Young C.C."/>
            <person name="Chen W.M."/>
        </authorList>
    </citation>
    <scope>NUCLEOTIDE SEQUENCE</scope>
    <source>
        <strain evidence="10">TNR-22</strain>
    </source>
</reference>
<dbReference type="InterPro" id="IPR001233">
    <property type="entry name" value="RtcB"/>
</dbReference>
<evidence type="ECO:0000256" key="5">
    <source>
        <dbReference type="ARBA" id="ARBA00023134"/>
    </source>
</evidence>
<name>A0ABT8YKN1_9HYPH</name>
<evidence type="ECO:0000256" key="6">
    <source>
        <dbReference type="ARBA" id="ARBA00023211"/>
    </source>
</evidence>
<dbReference type="InterPro" id="IPR036025">
    <property type="entry name" value="RtcB-like_sf"/>
</dbReference>
<dbReference type="InterPro" id="IPR017510">
    <property type="entry name" value="RtcB2"/>
</dbReference>
<sequence>MGTFPGDNVSMTNDGVRMAAIHHFFTAASWIEGAATVQLEQVARLASMQAVAAFPDLHPGKYGPVGMAARADRLYPQLIGNDIGCGMALFELDMPLRKLSLDKAIEQFRQLETIEIASLEERLEECGLPADCHPHALGSLGGGNHFCELQAVHGLIGADTHATIDRQRLYLLIHSGSRSLGALIVHDTIKHAGSLSEGLDAGDEAGSVWLTAHDSAVEWAKLNRRIIAERAAACLRADLRLVVDVPHNLVRSDAGAFVHHKGSAAVSVGALAPIAGSRATLSYIVEALPGTEFSLGGISHGAGRKYDRQAMHGRVGLNRSEREALTGNSFGGRVICDDRALLIEEAATAYKNAATVVDDLVQFGLVRPMASMKPLITYKSAGGGAEVKRKDERRARERRRDQSRERRLRHD</sequence>
<dbReference type="Pfam" id="PF01139">
    <property type="entry name" value="RtcB"/>
    <property type="match status" value="2"/>
</dbReference>
<comment type="catalytic activity">
    <reaction evidence="7">
        <text>a 3'-end 3'-phospho-ribonucleotide-RNA + a 5'-end dephospho-ribonucleoside-RNA + GTP = a ribonucleotidyl-ribonucleotide-RNA + GMP + diphosphate</text>
        <dbReference type="Rhea" id="RHEA:68076"/>
        <dbReference type="Rhea" id="RHEA-COMP:10463"/>
        <dbReference type="Rhea" id="RHEA-COMP:13936"/>
        <dbReference type="Rhea" id="RHEA-COMP:17355"/>
        <dbReference type="ChEBI" id="CHEBI:33019"/>
        <dbReference type="ChEBI" id="CHEBI:37565"/>
        <dbReference type="ChEBI" id="CHEBI:58115"/>
        <dbReference type="ChEBI" id="CHEBI:83062"/>
        <dbReference type="ChEBI" id="CHEBI:138284"/>
        <dbReference type="ChEBI" id="CHEBI:173118"/>
        <dbReference type="EC" id="6.5.1.8"/>
    </reaction>
</comment>
<keyword evidence="5" id="KW-0342">GTP-binding</keyword>
<protein>
    <recommendedName>
        <fullName evidence="8">tRNA-splicing ligase RtcB</fullName>
        <ecNumber evidence="8">6.5.1.-</ecNumber>
    </recommendedName>
</protein>
<evidence type="ECO:0000256" key="7">
    <source>
        <dbReference type="ARBA" id="ARBA00047746"/>
    </source>
</evidence>
<evidence type="ECO:0000313" key="10">
    <source>
        <dbReference type="EMBL" id="MDO6964220.1"/>
    </source>
</evidence>
<dbReference type="GO" id="GO:0016874">
    <property type="term" value="F:ligase activity"/>
    <property type="evidence" value="ECO:0007669"/>
    <property type="project" value="UniProtKB-KW"/>
</dbReference>
<dbReference type="Gene3D" id="3.90.1860.10">
    <property type="entry name" value="tRNA-splicing ligase RtcB"/>
    <property type="match status" value="1"/>
</dbReference>
<reference evidence="10" key="2">
    <citation type="submission" date="2023-07" db="EMBL/GenBank/DDBJ databases">
        <authorList>
            <person name="Shen H."/>
        </authorList>
    </citation>
    <scope>NUCLEOTIDE SEQUENCE</scope>
    <source>
        <strain evidence="10">TNR-22</strain>
    </source>
</reference>
<keyword evidence="4" id="KW-0692">RNA repair</keyword>
<comment type="cofactor">
    <cofactor evidence="8">
        <name>Mn(2+)</name>
        <dbReference type="ChEBI" id="CHEBI:29035"/>
    </cofactor>
    <text evidence="8">Binds 2 manganese ions per subunit.</text>
</comment>
<gene>
    <name evidence="8" type="primary">rtcB</name>
    <name evidence="10" type="ORF">Q4481_09645</name>
</gene>
<feature type="region of interest" description="Disordered" evidence="9">
    <location>
        <begin position="381"/>
        <end position="411"/>
    </location>
</feature>
<dbReference type="PANTHER" id="PTHR11118:SF1">
    <property type="entry name" value="RNA-SPLICING LIGASE RTCB HOMOLOG"/>
    <property type="match status" value="1"/>
</dbReference>
<dbReference type="PANTHER" id="PTHR11118">
    <property type="entry name" value="RNA-SPLICING LIGASE RTCB HOMOLOG"/>
    <property type="match status" value="1"/>
</dbReference>
<dbReference type="Proteomes" id="UP001174932">
    <property type="component" value="Unassembled WGS sequence"/>
</dbReference>
<keyword evidence="6 8" id="KW-0464">Manganese</keyword>
<evidence type="ECO:0000256" key="4">
    <source>
        <dbReference type="ARBA" id="ARBA00022800"/>
    </source>
</evidence>
<dbReference type="EC" id="6.5.1.-" evidence="8"/>
<evidence type="ECO:0000256" key="3">
    <source>
        <dbReference type="ARBA" id="ARBA00022741"/>
    </source>
</evidence>
<proteinExistence type="inferred from homology"/>
<keyword evidence="3" id="KW-0547">Nucleotide-binding</keyword>
<comment type="subunit">
    <text evidence="8">Monomer.</text>
</comment>
<evidence type="ECO:0000256" key="2">
    <source>
        <dbReference type="ARBA" id="ARBA00022723"/>
    </source>
</evidence>
<keyword evidence="2 8" id="KW-0479">Metal-binding</keyword>
<evidence type="ECO:0000256" key="1">
    <source>
        <dbReference type="ARBA" id="ARBA00022598"/>
    </source>
</evidence>
<keyword evidence="11" id="KW-1185">Reference proteome</keyword>
<organism evidence="10 11">
    <name type="scientific">Rhizobium alvei</name>
    <dbReference type="NCBI Taxonomy" id="1132659"/>
    <lineage>
        <taxon>Bacteria</taxon>
        <taxon>Pseudomonadati</taxon>
        <taxon>Pseudomonadota</taxon>
        <taxon>Alphaproteobacteria</taxon>
        <taxon>Hyphomicrobiales</taxon>
        <taxon>Rhizobiaceae</taxon>
        <taxon>Rhizobium/Agrobacterium group</taxon>
        <taxon>Rhizobium</taxon>
    </lineage>
</organism>
<dbReference type="EMBL" id="JAUOZU010000007">
    <property type="protein sequence ID" value="MDO6964220.1"/>
    <property type="molecule type" value="Genomic_DNA"/>
</dbReference>
<dbReference type="SUPFAM" id="SSF103365">
    <property type="entry name" value="Hypothetical protein PH1602"/>
    <property type="match status" value="1"/>
</dbReference>
<accession>A0ABT8YKN1</accession>
<evidence type="ECO:0000256" key="8">
    <source>
        <dbReference type="RuleBase" id="RU371113"/>
    </source>
</evidence>
<evidence type="ECO:0000313" key="11">
    <source>
        <dbReference type="Proteomes" id="UP001174932"/>
    </source>
</evidence>
<comment type="caution">
    <text evidence="10">The sequence shown here is derived from an EMBL/GenBank/DDBJ whole genome shotgun (WGS) entry which is preliminary data.</text>
</comment>
<evidence type="ECO:0000256" key="9">
    <source>
        <dbReference type="SAM" id="MobiDB-lite"/>
    </source>
</evidence>
<dbReference type="RefSeq" id="WP_304376147.1">
    <property type="nucleotide sequence ID" value="NZ_JAUOZU010000007.1"/>
</dbReference>
<keyword evidence="1 8" id="KW-0436">Ligase</keyword>